<evidence type="ECO:0000313" key="3">
    <source>
        <dbReference type="EMBL" id="MIV45711.1"/>
    </source>
</evidence>
<comment type="caution">
    <text evidence="4">The sequence shown here is derived from an EMBL/GenBank/DDBJ whole genome shotgun (WGS) entry which is preliminary data.</text>
</comment>
<dbReference type="EMBL" id="AAACVH010000082">
    <property type="protein sequence ID" value="EAA8668434.1"/>
    <property type="molecule type" value="Genomic_DNA"/>
</dbReference>
<dbReference type="Proteomes" id="UP000885283">
    <property type="component" value="Unassembled WGS sequence"/>
</dbReference>
<organism evidence="4">
    <name type="scientific">Salmonella enterica</name>
    <name type="common">Salmonella choleraesuis</name>
    <dbReference type="NCBI Taxonomy" id="28901"/>
    <lineage>
        <taxon>Bacteria</taxon>
        <taxon>Pseudomonadati</taxon>
        <taxon>Pseudomonadota</taxon>
        <taxon>Gammaproteobacteria</taxon>
        <taxon>Enterobacterales</taxon>
        <taxon>Enterobacteriaceae</taxon>
        <taxon>Salmonella</taxon>
    </lineage>
</organism>
<proteinExistence type="predicted"/>
<dbReference type="RefSeq" id="WP_023248961.1">
    <property type="nucleotide sequence ID" value="NZ_MLTE01000018.1"/>
</dbReference>
<gene>
    <name evidence="3" type="ORF">A7E06_19895</name>
    <name evidence="4" type="ORF">A7S51_21560</name>
    <name evidence="2" type="ORF">KO51_25320</name>
    <name evidence="1" type="ORF">NL99_26680</name>
</gene>
<dbReference type="Proteomes" id="UP000866740">
    <property type="component" value="Unassembled WGS sequence"/>
</dbReference>
<evidence type="ECO:0000313" key="1">
    <source>
        <dbReference type="EMBL" id="EAA8668434.1"/>
    </source>
</evidence>
<dbReference type="EMBL" id="RSUV01000016">
    <property type="protein sequence ID" value="MIV45711.1"/>
    <property type="molecule type" value="Genomic_DNA"/>
</dbReference>
<accession>A0A3F3IT63</accession>
<name>A0A3F3IT63_SALER</name>
<reference evidence="1" key="2">
    <citation type="submission" date="2018-08" db="EMBL/GenBank/DDBJ databases">
        <authorList>
            <consortium name="GenomeTrakr network: Whole genome sequencing for foodborne pathogen traceback"/>
        </authorList>
    </citation>
    <scope>NUCLEOTIDE SEQUENCE [LARGE SCALE GENOMIC DNA]</scope>
    <source>
        <strain evidence="3">CFSAN048114</strain>
        <strain evidence="2">FLUFL-1338</strain>
        <strain evidence="1">FLUFL-367</strain>
    </source>
</reference>
<dbReference type="Proteomes" id="UP000839530">
    <property type="component" value="Unassembled WGS sequence"/>
</dbReference>
<dbReference type="EMBL" id="MLTE01000018">
    <property type="protein sequence ID" value="OHJ48205.1"/>
    <property type="molecule type" value="Genomic_DNA"/>
</dbReference>
<evidence type="ECO:0000313" key="4">
    <source>
        <dbReference type="EMBL" id="OHJ48205.1"/>
    </source>
</evidence>
<dbReference type="Proteomes" id="UP000839834">
    <property type="component" value="Unassembled WGS sequence"/>
</dbReference>
<evidence type="ECO:0008006" key="5">
    <source>
        <dbReference type="Google" id="ProtNLM"/>
    </source>
</evidence>
<sequence>MKSFFLFLISVFYSSSSFSSGTIGILHGDKTITYTALFDTDVKYIESKTGVILKNKKVYSLDDEVLKKDEDVLELKERVLNNRLSRARKNVTTTREGLKKGFLAESDLDEAEQSLYELIIQEKENRKNIDVLNKKKSHLSLTVPGYFIIRNSFVYCNAYLKAGDDIVTVEFLNTLQVDVKTDPVQLSALKTGSDITWRSLVSNKSGAGKVSYIKQDDDITSGFKKVVVSIPDEWREELINLVDTPFEVIFDDKTH</sequence>
<evidence type="ECO:0000313" key="2">
    <source>
        <dbReference type="EMBL" id="MIK94703.1"/>
    </source>
</evidence>
<dbReference type="AlphaFoldDB" id="A0A3F3IT63"/>
<dbReference type="EMBL" id="RSMR01000046">
    <property type="protein sequence ID" value="MIK94703.1"/>
    <property type="molecule type" value="Genomic_DNA"/>
</dbReference>
<protein>
    <recommendedName>
        <fullName evidence="5">HlyD family efflux transporter periplasmic adaptor subunit</fullName>
    </recommendedName>
</protein>
<reference evidence="4" key="1">
    <citation type="submission" date="2016-09" db="EMBL/GenBank/DDBJ databases">
        <title>Whole genome sequencing of Salmonella enterica.</title>
        <authorList>
            <person name="Bell R."/>
        </authorList>
    </citation>
    <scope>NUCLEOTIDE SEQUENCE [LARGE SCALE GENOMIC DNA]</scope>
    <source>
        <strain evidence="4">CFSAN044929</strain>
    </source>
</reference>